<dbReference type="HOGENOM" id="CLU_2516584_0_0_1"/>
<evidence type="ECO:0000313" key="2">
    <source>
        <dbReference type="Proteomes" id="UP000026962"/>
    </source>
</evidence>
<protein>
    <submittedName>
        <fullName evidence="1">Uncharacterized protein</fullName>
    </submittedName>
</protein>
<dbReference type="EnsemblPlants" id="OPUNC08G10830.2">
    <property type="protein sequence ID" value="OPUNC08G10830.2"/>
    <property type="gene ID" value="OPUNC08G10830"/>
</dbReference>
<reference evidence="1" key="2">
    <citation type="submission" date="2018-05" db="EMBL/GenBank/DDBJ databases">
        <title>OpunRS2 (Oryza punctata Reference Sequence Version 2).</title>
        <authorList>
            <person name="Zhang J."/>
            <person name="Kudrna D."/>
            <person name="Lee S."/>
            <person name="Talag J."/>
            <person name="Welchert J."/>
            <person name="Wing R.A."/>
        </authorList>
    </citation>
    <scope>NUCLEOTIDE SEQUENCE [LARGE SCALE GENOMIC DNA]</scope>
</reference>
<sequence>MTVGLEPVMRVVFGAIIKTLHRTRLIYGLSHIMMKMQEGMVGLNGSSRLKIISREINNKPQVLIVTCLRERMGVAALFDVIIFLS</sequence>
<dbReference type="Gramene" id="OPUNC08G10830.2">
    <property type="protein sequence ID" value="OPUNC08G10830.2"/>
    <property type="gene ID" value="OPUNC08G10830"/>
</dbReference>
<name>A0A0E0LU36_ORYPU</name>
<dbReference type="Proteomes" id="UP000026962">
    <property type="component" value="Chromosome 8"/>
</dbReference>
<proteinExistence type="predicted"/>
<accession>A0A0E0LU36</accession>
<evidence type="ECO:0000313" key="1">
    <source>
        <dbReference type="EnsemblPlants" id="OPUNC08G10830.2"/>
    </source>
</evidence>
<reference evidence="1" key="1">
    <citation type="submission" date="2015-04" db="UniProtKB">
        <authorList>
            <consortium name="EnsemblPlants"/>
        </authorList>
    </citation>
    <scope>IDENTIFICATION</scope>
</reference>
<organism evidence="1">
    <name type="scientific">Oryza punctata</name>
    <name type="common">Red rice</name>
    <dbReference type="NCBI Taxonomy" id="4537"/>
    <lineage>
        <taxon>Eukaryota</taxon>
        <taxon>Viridiplantae</taxon>
        <taxon>Streptophyta</taxon>
        <taxon>Embryophyta</taxon>
        <taxon>Tracheophyta</taxon>
        <taxon>Spermatophyta</taxon>
        <taxon>Magnoliopsida</taxon>
        <taxon>Liliopsida</taxon>
        <taxon>Poales</taxon>
        <taxon>Poaceae</taxon>
        <taxon>BOP clade</taxon>
        <taxon>Oryzoideae</taxon>
        <taxon>Oryzeae</taxon>
        <taxon>Oryzinae</taxon>
        <taxon>Oryza</taxon>
    </lineage>
</organism>
<dbReference type="AlphaFoldDB" id="A0A0E0LU36"/>
<keyword evidence="2" id="KW-1185">Reference proteome</keyword>